<dbReference type="PANTHER" id="PTHR16039">
    <property type="entry name" value="HAUS AUGMIN-LIKE COMPLEX SUBUNIT 2"/>
    <property type="match status" value="1"/>
</dbReference>
<protein>
    <submittedName>
        <fullName evidence="3">HAUS augmin-like complex subunit 2 isoform X1</fullName>
    </submittedName>
</protein>
<dbReference type="GO" id="GO:0051225">
    <property type="term" value="P:spindle assembly"/>
    <property type="evidence" value="ECO:0007669"/>
    <property type="project" value="InterPro"/>
</dbReference>
<keyword evidence="2" id="KW-1185">Reference proteome</keyword>
<evidence type="ECO:0000313" key="3">
    <source>
        <dbReference type="RefSeq" id="XP_023590949.1"/>
    </source>
</evidence>
<reference evidence="3" key="1">
    <citation type="submission" date="2025-08" db="UniProtKB">
        <authorList>
            <consortium name="RefSeq"/>
        </authorList>
    </citation>
    <scope>IDENTIFICATION</scope>
</reference>
<dbReference type="InParanoid" id="A0A2Y9RG62"/>
<dbReference type="InterPro" id="IPR028346">
    <property type="entry name" value="HAUS2"/>
</dbReference>
<keyword evidence="1" id="KW-0472">Membrane</keyword>
<dbReference type="GO" id="GO:0070652">
    <property type="term" value="C:HAUS complex"/>
    <property type="evidence" value="ECO:0007669"/>
    <property type="project" value="InterPro"/>
</dbReference>
<dbReference type="GeneID" id="101358596"/>
<dbReference type="GO" id="GO:0007098">
    <property type="term" value="P:centrosome cycle"/>
    <property type="evidence" value="ECO:0007669"/>
    <property type="project" value="InterPro"/>
</dbReference>
<keyword evidence="1" id="KW-1133">Transmembrane helix</keyword>
<dbReference type="CTD" id="55142"/>
<dbReference type="GO" id="GO:0005813">
    <property type="term" value="C:centrosome"/>
    <property type="evidence" value="ECO:0007669"/>
    <property type="project" value="TreeGrafter"/>
</dbReference>
<dbReference type="AlphaFoldDB" id="A0A2Y9RG62"/>
<dbReference type="Proteomes" id="UP000248480">
    <property type="component" value="Unplaced"/>
</dbReference>
<dbReference type="GO" id="GO:0007020">
    <property type="term" value="P:microtubule nucleation"/>
    <property type="evidence" value="ECO:0007669"/>
    <property type="project" value="TreeGrafter"/>
</dbReference>
<proteinExistence type="predicted"/>
<gene>
    <name evidence="3" type="primary">HAUS2</name>
</gene>
<evidence type="ECO:0000256" key="1">
    <source>
        <dbReference type="SAM" id="Phobius"/>
    </source>
</evidence>
<evidence type="ECO:0000313" key="2">
    <source>
        <dbReference type="Proteomes" id="UP000248480"/>
    </source>
</evidence>
<dbReference type="PANTHER" id="PTHR16039:SF1">
    <property type="entry name" value="HAUS AUGMIN-LIKE COMPLEX SUBUNIT 2"/>
    <property type="match status" value="1"/>
</dbReference>
<dbReference type="FunCoup" id="A0A2Y9RG62">
    <property type="interactions" value="993"/>
</dbReference>
<sequence length="245" mass="28381">MFLVGKPTPSKPPSGLGVVLWFCLKFPSLLCGVCFIMSFLREMLNISKKSASCFVNFSRLQQITNIQAEIYQKNLEIELLRLEKDTADVVHPFFLAQKCHTLQSMSNHLEAVLKEKRSLRQRLMKPICQENLPIEAIYHRYMVHLLELAVNFIEKLETHLETIRNIPHLDANLKNMSKALAKMDILVTETEELAENILKWWEQQREVSSCIPKILTEENYLHKHDIIMPPLSFNSKVPVQTINAK</sequence>
<name>A0A2Y9RG62_TRIMA</name>
<dbReference type="STRING" id="127582.A0A2Y9RG62"/>
<dbReference type="RefSeq" id="XP_023590949.1">
    <property type="nucleotide sequence ID" value="XM_023735181.1"/>
</dbReference>
<dbReference type="Pfam" id="PF15003">
    <property type="entry name" value="HAUS2"/>
    <property type="match status" value="1"/>
</dbReference>
<keyword evidence="1" id="KW-0812">Transmembrane</keyword>
<dbReference type="GO" id="GO:1990498">
    <property type="term" value="C:mitotic spindle microtubule"/>
    <property type="evidence" value="ECO:0007669"/>
    <property type="project" value="TreeGrafter"/>
</dbReference>
<feature type="transmembrane region" description="Helical" evidence="1">
    <location>
        <begin position="18"/>
        <end position="40"/>
    </location>
</feature>
<organism evidence="2 3">
    <name type="scientific">Trichechus manatus latirostris</name>
    <name type="common">Florida manatee</name>
    <dbReference type="NCBI Taxonomy" id="127582"/>
    <lineage>
        <taxon>Eukaryota</taxon>
        <taxon>Metazoa</taxon>
        <taxon>Chordata</taxon>
        <taxon>Craniata</taxon>
        <taxon>Vertebrata</taxon>
        <taxon>Euteleostomi</taxon>
        <taxon>Mammalia</taxon>
        <taxon>Eutheria</taxon>
        <taxon>Afrotheria</taxon>
        <taxon>Sirenia</taxon>
        <taxon>Trichechidae</taxon>
        <taxon>Trichechus</taxon>
    </lineage>
</organism>
<dbReference type="InterPro" id="IPR026242">
    <property type="entry name" value="HAUS2_metazoa"/>
</dbReference>
<dbReference type="PRINTS" id="PR02088">
    <property type="entry name" value="HAUSAUGMINL2"/>
</dbReference>
<accession>A0A2Y9RG62</accession>